<dbReference type="Proteomes" id="UP000291483">
    <property type="component" value="Unassembled WGS sequence"/>
</dbReference>
<feature type="domain" description="DUF5979" evidence="3">
    <location>
        <begin position="2096"/>
        <end position="2205"/>
    </location>
</feature>
<proteinExistence type="predicted"/>
<protein>
    <submittedName>
        <fullName evidence="4">Putative repeat protein (TIGR01451 family)</fullName>
    </submittedName>
</protein>
<sequence>MAKLTRRPRTRTTALGLTAVLLGALIAPLGATGAAFADVTAMLGIQKTASASTVAPGETFEYTLAVSCGSITDVGCRDAELVDTVPPEFEILGVAVAQSLGTSTHAISGQTVTVNFTTDLGDGTVGIADNVAGTVTISVRLRADTPYEANGIPVTNTAAIGASNADTQTSAVDVTPAVELALATKTSKSFDPTSGQNLPDSSTNVTLTGTNTSNAAVDTLTISDPADPSAVPNPFDYLKYTALTSVSYPAGADTVVMELWDGSSWVAGAPASGGATPTAPPVPTATDARGIRLVFSSSDSAIKIEAGAQGGFVATLKQRTELQQSITVPNTVSSTVALGNDDAQALGGADYRIVTEPILVEATKAFDPAAVLAGGTSTVTLGAANSGETELDTLAIREPATGSFSTDVAFTGFTGDVVFPQGAETGVLTYYYRLVPGGAVLSQTIPLTDGTPIPTPAPLGILEHFELVFTDTDGGKIIEGANVHVAFTVETDAALDPGATIPNDVDVTGTNSTSSQSDQDDAELTILERHIAVDTDKKINPGQLIGVPGQTALVQLPTQLLDPESTTGAKTITVQDPQGTDAEVLASEWWQYFNATAITKTDVPPDSSLTVSYFDRDTQTWIPLQGAIDIQGSTSFSMDIPSALQDSIGGLRFEYTSDTEFPPGTTLQPNFTSVLTQSIPPAPASNVLVENCSSAAATAPGVPPAAADGPVPCPTIELIAPTPGSGDLIDKTWLTDVVSARSHEQATAELAWSTGGYNGLERVVIADVADEPHSPADVASSVYQAFNLVAVDAITPALDPLLEYDTVTAVELWNGSSWTEAANSPCASSSACEGTLPRIALTPAEQESTTSVRLVFTENTTARQNATDIDAPLPGSGVASSFGNNRHTDLVFQVRDLVRVEDSGVSPDPVLGSRDYNTATPGDVDNTASATGFTGPQQIVRDTASDVISILDRPLNTTVSKGWTGGPMGIPPSGTPANAYPTGRVTIVASNATVARVDTLQISDPAPGSTVTPFEQFNLKSIVSIVEPAGSVGASTRVTLKRAGAAATTHSVAQALALTEAQLANVVGITVAYNGRIESAAKGTVTMDLRLRPTQRSNGAPVTVTQSPVRNDAQSAVEDLGGVNGQHTVTDTDDAAITLQDLDISVVTTKTFSPQLQTAPNNAPILMTLSARPGGSARTAEMVVVDDRTTFWNAFDFVGFDPSFQLAAPITRVQVDAFTGGTFTAGPPANGLDRSGGSWVTGTAGTVADALKLPGTVTADEVQGLRFTFTRADGSQWENPANPLQQMPIIVERRAQFRSGGDNLPTGVATVPAPGENIMGPGGGYTNTVTADVTSAVNGPGQLPLTAEHSTTARAFYVQPATEVAVVKGPIGAQNPGEQIPFTLDVTNTSTTTQIMNPVITDLLPTTVIGGVTVPELVFDPDATDSPYSYELTPGTGSVIPPASPMPTDPSQVRVAVNADQTAITFRFPDGSALAPGENYRITIKLMFRPGIVADTQVQNAFEVSSDQVFTNCNGVGGLPVVECAANTTVYPVAAGALRGHKYVQADDDELGLRNVQNPTQAASCAPAAGTGGFYDYPCVPITKPGATETWLERLQNSGTQPLDQIVTIDRLPTPGDIGAQVLLPRGSEWAPVWEGNVRLVPGARTPVLSSFYSSAVDPCVADLRPTGTQCDPGSWLPLTAGVDPSLVKHVKFVFDFGSDPLLPGEILGYTFQTRTPAVSPTSGADTIAWNTVATGARTVVSSGGNDSVLPSEGHRVGVALATGSLEVIKQVTGDASGYAPSSFPAQLQCVSAVGTPLETALPPIDLVLVNGIGQQVDGLPWGAECELIEGDLGQTDHSSTTATVGRSDEPLELVTLTNVYDLAAIDIVKTIDSTAVDQDGTAVGYGPFEVAVSCSFLGQPVFATGYSAASPMAKTIAADEHWLLRGLPARAGCTVTETDAKGATPIITVTTDAGAAPPVNGNSATVTLTPLVQGLASVRITIANGFAVGGIAVEKVVTGPGASDFGAGPFTVRLVCTLDDASGSRTVWDGELTLGGGDPLTASVENIAAGALCTATETDAGGADLSEVSPSTPTAVGAGQTISFTVTNTFLIGAITVTKSLTGSGASEFGDRSFTVELSCTREVNGTAVPVTVPGGASRTLSKAGSLTASYATLPLGAVCTLSETNTGGAVGVEITPNAGDPLLGVVTVAAGEPVEISVVNTFDATPPVPPTDLSSTGVDPLPLALGALAVLLLGGGLMVVVSLRRRSKERR</sequence>
<feature type="domain" description="DUF5979" evidence="3">
    <location>
        <begin position="1867"/>
        <end position="1970"/>
    </location>
</feature>
<keyword evidence="2" id="KW-0472">Membrane</keyword>
<feature type="domain" description="DUF5979" evidence="3">
    <location>
        <begin position="1767"/>
        <end position="1862"/>
    </location>
</feature>
<keyword evidence="2" id="KW-0812">Transmembrane</keyword>
<keyword evidence="5" id="KW-1185">Reference proteome</keyword>
<evidence type="ECO:0000259" key="3">
    <source>
        <dbReference type="Pfam" id="PF19407"/>
    </source>
</evidence>
<dbReference type="EMBL" id="SHLC01000001">
    <property type="protein sequence ID" value="RZU63829.1"/>
    <property type="molecule type" value="Genomic_DNA"/>
</dbReference>
<gene>
    <name evidence="4" type="ORF">EV379_0118</name>
</gene>
<feature type="region of interest" description="Disordered" evidence="1">
    <location>
        <begin position="500"/>
        <end position="520"/>
    </location>
</feature>
<name>A0A4Q8AJ79_9MICO</name>
<dbReference type="RefSeq" id="WP_130504446.1">
    <property type="nucleotide sequence ID" value="NZ_SHLC01000001.1"/>
</dbReference>
<feature type="region of interest" description="Disordered" evidence="1">
    <location>
        <begin position="905"/>
        <end position="934"/>
    </location>
</feature>
<keyword evidence="2" id="KW-1133">Transmembrane helix</keyword>
<dbReference type="Gene3D" id="2.60.40.740">
    <property type="match status" value="1"/>
</dbReference>
<accession>A0A4Q8AJ79</accession>
<evidence type="ECO:0000313" key="4">
    <source>
        <dbReference type="EMBL" id="RZU63829.1"/>
    </source>
</evidence>
<evidence type="ECO:0000256" key="1">
    <source>
        <dbReference type="SAM" id="MobiDB-lite"/>
    </source>
</evidence>
<feature type="domain" description="DUF5979" evidence="3">
    <location>
        <begin position="1993"/>
        <end position="2091"/>
    </location>
</feature>
<feature type="compositionally biased region" description="Polar residues" evidence="1">
    <location>
        <begin position="915"/>
        <end position="934"/>
    </location>
</feature>
<feature type="transmembrane region" description="Helical" evidence="2">
    <location>
        <begin position="2223"/>
        <end position="2245"/>
    </location>
</feature>
<reference evidence="4 5" key="1">
    <citation type="submission" date="2019-02" db="EMBL/GenBank/DDBJ databases">
        <title>Sequencing the genomes of 1000 actinobacteria strains.</title>
        <authorList>
            <person name="Klenk H.-P."/>
        </authorList>
    </citation>
    <scope>NUCLEOTIDE SEQUENCE [LARGE SCALE GENOMIC DNA]</scope>
    <source>
        <strain evidence="4 5">DSM 18319</strain>
    </source>
</reference>
<comment type="caution">
    <text evidence="4">The sequence shown here is derived from an EMBL/GenBank/DDBJ whole genome shotgun (WGS) entry which is preliminary data.</text>
</comment>
<dbReference type="InterPro" id="IPR046022">
    <property type="entry name" value="DUF5979"/>
</dbReference>
<evidence type="ECO:0000313" key="5">
    <source>
        <dbReference type="Proteomes" id="UP000291483"/>
    </source>
</evidence>
<organism evidence="4 5">
    <name type="scientific">Microterricola gilva</name>
    <dbReference type="NCBI Taxonomy" id="393267"/>
    <lineage>
        <taxon>Bacteria</taxon>
        <taxon>Bacillati</taxon>
        <taxon>Actinomycetota</taxon>
        <taxon>Actinomycetes</taxon>
        <taxon>Micrococcales</taxon>
        <taxon>Microbacteriaceae</taxon>
        <taxon>Microterricola</taxon>
    </lineage>
</organism>
<dbReference type="Pfam" id="PF19407">
    <property type="entry name" value="DUF5979"/>
    <property type="match status" value="4"/>
</dbReference>
<dbReference type="OrthoDB" id="3751233at2"/>
<evidence type="ECO:0000256" key="2">
    <source>
        <dbReference type="SAM" id="Phobius"/>
    </source>
</evidence>